<feature type="compositionally biased region" description="Basic and acidic residues" evidence="7">
    <location>
        <begin position="1270"/>
        <end position="1286"/>
    </location>
</feature>
<dbReference type="Gene3D" id="2.40.50.1070">
    <property type="match status" value="1"/>
</dbReference>
<feature type="region of interest" description="Disordered" evidence="7">
    <location>
        <begin position="1173"/>
        <end position="1210"/>
    </location>
</feature>
<feature type="region of interest" description="Disordered" evidence="7">
    <location>
        <begin position="1270"/>
        <end position="1309"/>
    </location>
</feature>
<feature type="compositionally biased region" description="Basic and acidic residues" evidence="7">
    <location>
        <begin position="180"/>
        <end position="189"/>
    </location>
</feature>
<dbReference type="PANTHER" id="PTHR45904">
    <property type="entry name" value="TRNA (URACIL-5-)-METHYLTRANSFERASE"/>
    <property type="match status" value="1"/>
</dbReference>
<dbReference type="InterPro" id="IPR025714">
    <property type="entry name" value="Methyltranfer_dom"/>
</dbReference>
<dbReference type="Gene3D" id="3.40.50.150">
    <property type="entry name" value="Vaccinia Virus protein VP39"/>
    <property type="match status" value="1"/>
</dbReference>
<feature type="region of interest" description="Disordered" evidence="7">
    <location>
        <begin position="1090"/>
        <end position="1130"/>
    </location>
</feature>
<feature type="region of interest" description="Disordered" evidence="7">
    <location>
        <begin position="1708"/>
        <end position="1748"/>
    </location>
</feature>
<feature type="binding site" evidence="6">
    <location>
        <position position="859"/>
    </location>
    <ligand>
        <name>S-adenosyl-L-methionine</name>
        <dbReference type="ChEBI" id="CHEBI:59789"/>
    </ligand>
</feature>
<dbReference type="CDD" id="cd02440">
    <property type="entry name" value="AdoMet_MTases"/>
    <property type="match status" value="1"/>
</dbReference>
<evidence type="ECO:0000256" key="3">
    <source>
        <dbReference type="ARBA" id="ARBA00022691"/>
    </source>
</evidence>
<dbReference type="Pfam" id="PF13847">
    <property type="entry name" value="Methyltransf_31"/>
    <property type="match status" value="1"/>
</dbReference>
<feature type="compositionally biased region" description="Polar residues" evidence="7">
    <location>
        <begin position="1733"/>
        <end position="1748"/>
    </location>
</feature>
<feature type="compositionally biased region" description="Basic and acidic residues" evidence="7">
    <location>
        <begin position="527"/>
        <end position="544"/>
    </location>
</feature>
<feature type="compositionally biased region" description="Basic and acidic residues" evidence="7">
    <location>
        <begin position="588"/>
        <end position="604"/>
    </location>
</feature>
<sequence>MSLNNNRCGERFKIKVSGLPRFYSLKDTLLQDFLTMINSELRLNCIHARFTKKGNAWLYLSFETEESQLRALNSLRRYTWLGRTLIATLVTTNPARVKTETPYFEEDFSRKSLLNVPAIEQVLMSTIPYHSISYEEQLKKKSEEVYGLFKRFHNILKSKMFPHNYNTGSFVHQTPPFYHQHIDPEKSLDKMTSNAPGGRQDGRRNTRPQHKEYGNRPPDSAVRNYQNRSKDSVVRSYQNRPLDCASVESRTTLLASWYEKKLSEYRQARSSGGKSVGFGGTSSSFPGSSGFGGSSSSGSNSFIVSGDNQFPFVIEKVRASPIVDEYRNKVEFTVGINPDSNTLSVGPRIKSDSSGRIQVGPVEGLRHLPPHVVRCVKEFEVFVRNSSVEKHLQHPNKSETNRVQPIWKSIIIRTNYKKELMLIFIADIPQQATHETNPSKTNDGIPKKKMKLDFEDVGREDVPEVTNTTHDEISTETIELVHEYVKDSAQTMKSDLLCEQIGAQATHMETLETKTHDGINKIKPAHKDVKGRNEQMENNGEKGNETSNPVHMETLETSTVEKNKCRKQTHKEGQQSVDRGQIHSVKRKLTEQCHIERHPNEGKVHTRKTTKTTEEINKESDNSEENNNEDHGQTHSTKRKHTEHYPTERHQIEGKVYTRKTTKITYENIEEISGESDKSEEINEEADNSDVIGEHKRRVIDYFTEEQRCRELNVVSMYFQLHKDRSAISFSRSDLIWGREYIIEKLLDLDIAIAAGTYFRINSLAAEVLSEAILQLSLVTMETTVLDLFCGSGSIALTLAKHCKEVIGIELLDQNTEDARRSARLNNIDNCTFIGGKLEDVLPDVLGHLGTEDVLIILDPPRTGMIPELVRMLKRFRHAHTIIYICSNHKLPIKNLLDFCFNNLENEPRTLAAAPNLPPTGMDHKESRNAKKNYSSLNRNREIARNNDRIDDKESENAKKNDSSLNRDRGISRDNDIEPVKIGEQRALLSSGTSIGHKESRNTRKIDNNLNRDRGIARDNDIEPVEMEEKRGFIRNQSESEPDAFSKKVEHTLVSQGIRKREITVSDRREKDGDKTAVKNSQEMLQYTNKPNRHVGQPSKQMRDPSGTNNIRTGTSCLEQTKSHVKTERSIRTEESWIKRKIDEIDKPDNCEDTQKRTRSQDIVIAQDSTRNQREFHGDNKRISSANKINEQKYSKRSLNSERRVNSERRHLEPLRTATETSNMDSFEPLLNKPASIESIIIPEHIIPVDLSPHTLRTELVILCRRYETDNDQEMSKSDKNKELSKRGTNNQEISERNNQEIVKRKSEEMPNIIGGQILNSRKYDRRNQEILKSGRNNLEMSNKERNNDESTGNIGKYRGNKQDISTNLLGHTISSNECWYTKETSSNVIKEKEELVENFVKPNRKPTETIGIVEHKTGVIQTGNNEHEHQVESADRNPRHLSTIQLYGSGVHKVVGNKNKAISAIGMKEDVKEGSINTTIGKIKHSGEMEEIDREILLHLENRREVNVEIKKETIIQNEKQGSRKIEENAEKLGKLNENERDDEKSDIRSEKNMSKTSIEQKSQRYEPYQERRYVEKEINADQGRHIEKYLEHLAKNEAQRSIDATETPEENDVLQQVTKEATNLKQNIIQMPASMEPKTPAMNLEETKLNLTESNLQDLGKDTATNRTRPLQSEEGQTNVDELDHFLKPTEYGPISNEINMDIDKGNRFSATSKDSSKSNQTHMDLEKMNQHSTTSKDGSKPNRNNIDIEKLNRILTTCENGSKVVTSLQKEFEQRGLDGPELECVKYIHPDAVKEIETRAFVRGLIMGKVHSKLLEDLMKHI</sequence>
<dbReference type="EC" id="2.1.1.35" evidence="4"/>
<comment type="caution">
    <text evidence="6">Lacks conserved residue(s) required for the propagation of feature annotation.</text>
</comment>
<feature type="region of interest" description="Disordered" evidence="7">
    <location>
        <begin position="176"/>
        <end position="237"/>
    </location>
</feature>
<evidence type="ECO:0000313" key="9">
    <source>
        <dbReference type="EMBL" id="CAG6674856.1"/>
    </source>
</evidence>
<feature type="region of interest" description="Disordered" evidence="7">
    <location>
        <begin position="911"/>
        <end position="976"/>
    </location>
</feature>
<proteinExistence type="inferred from homology"/>
<evidence type="ECO:0000256" key="1">
    <source>
        <dbReference type="ARBA" id="ARBA00022603"/>
    </source>
</evidence>
<dbReference type="InterPro" id="IPR045850">
    <property type="entry name" value="TRM2_met"/>
</dbReference>
<dbReference type="PROSITE" id="PS51687">
    <property type="entry name" value="SAM_MT_RNA_M5U"/>
    <property type="match status" value="1"/>
</dbReference>
<dbReference type="EMBL" id="HBUF01234964">
    <property type="protein sequence ID" value="CAG6674856.1"/>
    <property type="molecule type" value="Transcribed_RNA"/>
</dbReference>
<comment type="catalytic activity">
    <reaction evidence="5">
        <text>uridine(54) in tRNA + S-adenosyl-L-methionine = 5-methyluridine(54) in tRNA + S-adenosyl-L-homocysteine + H(+)</text>
        <dbReference type="Rhea" id="RHEA:42712"/>
        <dbReference type="Rhea" id="RHEA-COMP:10167"/>
        <dbReference type="Rhea" id="RHEA-COMP:10193"/>
        <dbReference type="ChEBI" id="CHEBI:15378"/>
        <dbReference type="ChEBI" id="CHEBI:57856"/>
        <dbReference type="ChEBI" id="CHEBI:59789"/>
        <dbReference type="ChEBI" id="CHEBI:65315"/>
        <dbReference type="ChEBI" id="CHEBI:74447"/>
        <dbReference type="EC" id="2.1.1.35"/>
    </reaction>
    <physiologicalReaction direction="left-to-right" evidence="5">
        <dbReference type="Rhea" id="RHEA:42713"/>
    </physiologicalReaction>
</comment>
<feature type="binding site" evidence="6">
    <location>
        <position position="789"/>
    </location>
    <ligand>
        <name>S-adenosyl-L-methionine</name>
        <dbReference type="ChEBI" id="CHEBI:59789"/>
    </ligand>
</feature>
<feature type="compositionally biased region" description="Basic and acidic residues" evidence="7">
    <location>
        <begin position="939"/>
        <end position="976"/>
    </location>
</feature>
<feature type="region of interest" description="Disordered" evidence="7">
    <location>
        <begin position="527"/>
        <end position="647"/>
    </location>
</feature>
<comment type="similarity">
    <text evidence="6">Belongs to the class I-like SAM-binding methyltransferase superfamily. RNA M5U methyltransferase family.</text>
</comment>
<feature type="compositionally biased region" description="Basic and acidic residues" evidence="7">
    <location>
        <begin position="611"/>
        <end position="621"/>
    </location>
</feature>
<evidence type="ECO:0000256" key="2">
    <source>
        <dbReference type="ARBA" id="ARBA00022679"/>
    </source>
</evidence>
<feature type="domain" description="Methyltransferase" evidence="8">
    <location>
        <begin position="782"/>
        <end position="844"/>
    </location>
</feature>
<feature type="compositionally biased region" description="Polar residues" evidence="7">
    <location>
        <begin position="1662"/>
        <end position="1682"/>
    </location>
</feature>
<feature type="region of interest" description="Disordered" evidence="7">
    <location>
        <begin position="270"/>
        <end position="298"/>
    </location>
</feature>
<reference evidence="9" key="1">
    <citation type="submission" date="2021-05" db="EMBL/GenBank/DDBJ databases">
        <authorList>
            <person name="Alioto T."/>
            <person name="Alioto T."/>
            <person name="Gomez Garrido J."/>
        </authorList>
    </citation>
    <scope>NUCLEOTIDE SEQUENCE</scope>
</reference>
<name>A0A8D8SRV0_9HEMI</name>
<protein>
    <recommendedName>
        <fullName evidence="4">tRNA (uracil(54)-C(5))-methyltransferase</fullName>
        <ecNumber evidence="4">2.1.1.35</ecNumber>
    </recommendedName>
</protein>
<feature type="compositionally biased region" description="Basic and acidic residues" evidence="7">
    <location>
        <begin position="1294"/>
        <end position="1309"/>
    </location>
</feature>
<feature type="compositionally biased region" description="Polar residues" evidence="7">
    <location>
        <begin position="1711"/>
        <end position="1725"/>
    </location>
</feature>
<feature type="compositionally biased region" description="Basic and acidic residues" evidence="7">
    <location>
        <begin position="1173"/>
        <end position="1182"/>
    </location>
</feature>
<dbReference type="PANTHER" id="PTHR45904:SF2">
    <property type="entry name" value="TRNA (URACIL-5-)-METHYLTRANSFERASE HOMOLOG A"/>
    <property type="match status" value="1"/>
</dbReference>
<feature type="compositionally biased region" description="Polar residues" evidence="7">
    <location>
        <begin position="545"/>
        <end position="560"/>
    </location>
</feature>
<dbReference type="GO" id="GO:0006396">
    <property type="term" value="P:RNA processing"/>
    <property type="evidence" value="ECO:0007669"/>
    <property type="project" value="InterPro"/>
</dbReference>
<dbReference type="GO" id="GO:0030697">
    <property type="term" value="F:tRNA (uracil(54)-C5)-methyltransferase activity, S-adenosyl methionine-dependent"/>
    <property type="evidence" value="ECO:0007669"/>
    <property type="project" value="UniProtKB-EC"/>
</dbReference>
<dbReference type="GO" id="GO:0003723">
    <property type="term" value="F:RNA binding"/>
    <property type="evidence" value="ECO:0007669"/>
    <property type="project" value="TreeGrafter"/>
</dbReference>
<dbReference type="InterPro" id="IPR010280">
    <property type="entry name" value="U5_MeTrfase_fam"/>
</dbReference>
<evidence type="ECO:0000256" key="6">
    <source>
        <dbReference type="PROSITE-ProRule" id="PRU01024"/>
    </source>
</evidence>
<feature type="binding site" evidence="6">
    <location>
        <position position="810"/>
    </location>
    <ligand>
        <name>S-adenosyl-L-methionine</name>
        <dbReference type="ChEBI" id="CHEBI:59789"/>
    </ligand>
</feature>
<evidence type="ECO:0000256" key="4">
    <source>
        <dbReference type="ARBA" id="ARBA00033763"/>
    </source>
</evidence>
<dbReference type="InterPro" id="IPR029063">
    <property type="entry name" value="SAM-dependent_MTases_sf"/>
</dbReference>
<feature type="region of interest" description="Disordered" evidence="7">
    <location>
        <begin position="1662"/>
        <end position="1684"/>
    </location>
</feature>
<feature type="compositionally biased region" description="Basic and acidic residues" evidence="7">
    <location>
        <begin position="1522"/>
        <end position="1555"/>
    </location>
</feature>
<feature type="region of interest" description="Disordered" evidence="7">
    <location>
        <begin position="1519"/>
        <end position="1569"/>
    </location>
</feature>
<keyword evidence="2 6" id="KW-0808">Transferase</keyword>
<evidence type="ECO:0000259" key="8">
    <source>
        <dbReference type="Pfam" id="PF13847"/>
    </source>
</evidence>
<evidence type="ECO:0000256" key="7">
    <source>
        <dbReference type="SAM" id="MobiDB-lite"/>
    </source>
</evidence>
<dbReference type="SUPFAM" id="SSF53335">
    <property type="entry name" value="S-adenosyl-L-methionine-dependent methyltransferases"/>
    <property type="match status" value="1"/>
</dbReference>
<evidence type="ECO:0000256" key="5">
    <source>
        <dbReference type="ARBA" id="ARBA00047278"/>
    </source>
</evidence>
<feature type="compositionally biased region" description="Basic and acidic residues" evidence="7">
    <location>
        <begin position="1190"/>
        <end position="1210"/>
    </location>
</feature>
<organism evidence="9">
    <name type="scientific">Cacopsylla melanoneura</name>
    <dbReference type="NCBI Taxonomy" id="428564"/>
    <lineage>
        <taxon>Eukaryota</taxon>
        <taxon>Metazoa</taxon>
        <taxon>Ecdysozoa</taxon>
        <taxon>Arthropoda</taxon>
        <taxon>Hexapoda</taxon>
        <taxon>Insecta</taxon>
        <taxon>Pterygota</taxon>
        <taxon>Neoptera</taxon>
        <taxon>Paraneoptera</taxon>
        <taxon>Hemiptera</taxon>
        <taxon>Sternorrhyncha</taxon>
        <taxon>Psylloidea</taxon>
        <taxon>Psyllidae</taxon>
        <taxon>Psyllinae</taxon>
        <taxon>Cacopsylla</taxon>
    </lineage>
</organism>
<keyword evidence="3 6" id="KW-0949">S-adenosyl-L-methionine</keyword>
<keyword evidence="1 6" id="KW-0489">Methyltransferase</keyword>
<feature type="compositionally biased region" description="Basic and acidic residues" evidence="7">
    <location>
        <begin position="1121"/>
        <end position="1130"/>
    </location>
</feature>
<accession>A0A8D8SRV0</accession>
<feature type="compositionally biased region" description="Basic and acidic residues" evidence="7">
    <location>
        <begin position="200"/>
        <end position="214"/>
    </location>
</feature>
<dbReference type="GO" id="GO:0032259">
    <property type="term" value="P:methylation"/>
    <property type="evidence" value="ECO:0007669"/>
    <property type="project" value="UniProtKB-KW"/>
</dbReference>
<feature type="region of interest" description="Disordered" evidence="7">
    <location>
        <begin position="1333"/>
        <end position="1359"/>
    </location>
</feature>
<feature type="compositionally biased region" description="Polar residues" evidence="7">
    <location>
        <begin position="1106"/>
        <end position="1120"/>
    </location>
</feature>